<evidence type="ECO:0000256" key="2">
    <source>
        <dbReference type="ARBA" id="ARBA00022670"/>
    </source>
</evidence>
<dbReference type="NCBIfam" id="NF009622">
    <property type="entry name" value="PRK13128.1"/>
    <property type="match status" value="1"/>
</dbReference>
<dbReference type="GO" id="GO:0004177">
    <property type="term" value="F:aminopeptidase activity"/>
    <property type="evidence" value="ECO:0007669"/>
    <property type="project" value="UniProtKB-UniRule"/>
</dbReference>
<dbReference type="PANTHER" id="PTHR46825:SF9">
    <property type="entry name" value="BETA-LACTAMASE-RELATED DOMAIN-CONTAINING PROTEIN"/>
    <property type="match status" value="1"/>
</dbReference>
<gene>
    <name evidence="4 7" type="primary">dap</name>
    <name evidence="7" type="ORF">GLS_c13250</name>
</gene>
<dbReference type="Gene3D" id="2.40.128.50">
    <property type="match status" value="2"/>
</dbReference>
<dbReference type="InterPro" id="IPR012856">
    <property type="entry name" value="DAP_B_dom"/>
</dbReference>
<evidence type="ECO:0000256" key="4">
    <source>
        <dbReference type="HAMAP-Rule" id="MF_01960"/>
    </source>
</evidence>
<dbReference type="EMBL" id="CP004373">
    <property type="protein sequence ID" value="AHK71222.1"/>
    <property type="molecule type" value="Genomic_DNA"/>
</dbReference>
<dbReference type="Proteomes" id="UP000031656">
    <property type="component" value="Chromosome"/>
</dbReference>
<dbReference type="InterPro" id="IPR012338">
    <property type="entry name" value="Beta-lactam/transpept-like"/>
</dbReference>
<dbReference type="HAMAP" id="MF_01960">
    <property type="entry name" value="D_aminopeptidase"/>
    <property type="match status" value="1"/>
</dbReference>
<evidence type="ECO:0000259" key="6">
    <source>
        <dbReference type="Pfam" id="PF07930"/>
    </source>
</evidence>
<comment type="activity regulation">
    <text evidence="4">Inhibited by beta-lactam compounds such as 6-aminopenicillic acid, 7-aminocephalosporanic acid, benzylpenicillin and ampicillin. Inhibited by p-chloromercuribenzoate.</text>
</comment>
<evidence type="ECO:0000256" key="3">
    <source>
        <dbReference type="ARBA" id="ARBA00022801"/>
    </source>
</evidence>
<comment type="function">
    <text evidence="4">Hydrolyzes N-terminal residues in D-amino acid-containing peptides.</text>
</comment>
<dbReference type="InterPro" id="IPR050491">
    <property type="entry name" value="AmpC-like"/>
</dbReference>
<dbReference type="HOGENOM" id="CLU_020027_0_4_5"/>
<dbReference type="GO" id="GO:0006508">
    <property type="term" value="P:proteolysis"/>
    <property type="evidence" value="ECO:0007669"/>
    <property type="project" value="UniProtKB-KW"/>
</dbReference>
<dbReference type="EC" id="3.4.11.19" evidence="4"/>
<dbReference type="Pfam" id="PF00144">
    <property type="entry name" value="Beta-lactamase"/>
    <property type="match status" value="1"/>
</dbReference>
<feature type="domain" description="D-aminopeptidase" evidence="6">
    <location>
        <begin position="345"/>
        <end position="527"/>
    </location>
</feature>
<keyword evidence="2 4" id="KW-0645">Protease</keyword>
<evidence type="ECO:0000259" key="5">
    <source>
        <dbReference type="Pfam" id="PF00144"/>
    </source>
</evidence>
<dbReference type="Pfam" id="PF07930">
    <property type="entry name" value="DAP_B"/>
    <property type="match status" value="1"/>
</dbReference>
<accession>A0A067Z547</accession>
<reference evidence="7 8" key="1">
    <citation type="journal article" date="2015" name="Appl. Microbiol. Biotechnol.">
        <title>The consequence of an additional NADH dehydrogenase paralog on the growth of Gluconobacter oxydans DSM3504.</title>
        <authorList>
            <person name="Kostner D."/>
            <person name="Luchterhand B."/>
            <person name="Junker A."/>
            <person name="Volland S."/>
            <person name="Daniel R."/>
            <person name="Buchs J."/>
            <person name="Liebl W."/>
            <person name="Ehrenreich A."/>
        </authorList>
    </citation>
    <scope>NUCLEOTIDE SEQUENCE [LARGE SCALE GENOMIC DNA]</scope>
    <source>
        <strain evidence="7">DSM 3504</strain>
    </source>
</reference>
<feature type="binding site" evidence="4">
    <location>
        <position position="493"/>
    </location>
    <ligand>
        <name>substrate</name>
    </ligand>
</feature>
<sequence length="529" mass="57777">MSDSFSAPLAARLEAAVSALPARFPGPGGAVAVLKDGEVLVRHGWGYANVERRIPFTPSTLFRMCSITKQFTCGTLLDLYDDPSELDADVDARLPQLDEPSPGMLHLAHNQSGLRDYWAVAMLHGAPIEGYFGDREARRVIDGTRTLQFQPGTSYSYVNQNFRLISDILQDRTGRSFAELLQTSIFNPVGMERAILAAETRAMPDGTVGYEGTVESGFRPAINNIWWTGDAGLGASLDDMIAWERFIDETRDAPNSLYRRLTVPVAFSDGQPAPYGFGLQRTKMFGRDVTMHGGALRGWRSHRLHVASERLSVVVMFNHMSAAQVASAQILAAALGVPYEPERSTQQPTALYGTYLERETGLSARIEPAPGGAKLRYLMVPELLEGISATRVEAGSVVVNAQETAEGAEAVMERPGENRTSILARCDETPGEDITELAGVYRCEELDEAEVTIELAGGVVYGGFSGILGDGRMEMLQRLAKDVWVLPCPRALDHTAPGDWTLAFERQGGSVTAVRVGCWLARDLMYQRV</sequence>
<name>A0A067Z547_GLUOY</name>
<dbReference type="RefSeq" id="WP_041111650.1">
    <property type="nucleotide sequence ID" value="NZ_CP004373.1"/>
</dbReference>
<dbReference type="MEROPS" id="S12.002"/>
<dbReference type="SUPFAM" id="SSF56601">
    <property type="entry name" value="beta-lactamase/transpeptidase-like"/>
    <property type="match status" value="1"/>
</dbReference>
<dbReference type="InterPro" id="IPR001466">
    <property type="entry name" value="Beta-lactam-related"/>
</dbReference>
<evidence type="ECO:0000313" key="8">
    <source>
        <dbReference type="Proteomes" id="UP000031656"/>
    </source>
</evidence>
<comment type="subunit">
    <text evidence="4">Homodimer.</text>
</comment>
<dbReference type="PANTHER" id="PTHR46825">
    <property type="entry name" value="D-ALANYL-D-ALANINE-CARBOXYPEPTIDASE/ENDOPEPTIDASE AMPH"/>
    <property type="match status" value="1"/>
</dbReference>
<feature type="region of interest" description="Important for specificity" evidence="4">
    <location>
        <begin position="489"/>
        <end position="499"/>
    </location>
</feature>
<comment type="catalytic activity">
    <reaction evidence="4">
        <text>Release of an N-terminal D-amino acid from a peptide, Xaa-|-Yaa-, in which Xaa is preferably D-Ala, D-Ser or D-Thr. D-amino acid amides and methyl esters also are hydrolyzed, as is glycine amide.</text>
        <dbReference type="EC" id="3.4.11.19"/>
    </reaction>
</comment>
<evidence type="ECO:0000256" key="1">
    <source>
        <dbReference type="ARBA" id="ARBA00022438"/>
    </source>
</evidence>
<dbReference type="Gene3D" id="3.40.710.10">
    <property type="entry name" value="DD-peptidase/beta-lactamase superfamily"/>
    <property type="match status" value="1"/>
</dbReference>
<comment type="similarity">
    <text evidence="4">Belongs to the peptidase S12 family.</text>
</comment>
<proteinExistence type="inferred from homology"/>
<feature type="active site" description="Proton donor/acceptor" evidence="4">
    <location>
        <position position="69"/>
    </location>
</feature>
<keyword evidence="1 4" id="KW-0031">Aminopeptidase</keyword>
<dbReference type="InterPro" id="IPR023645">
    <property type="entry name" value="DAP"/>
</dbReference>
<feature type="active site" description="Nucleophile" evidence="4">
    <location>
        <position position="66"/>
    </location>
</feature>
<dbReference type="InterPro" id="IPR027279">
    <property type="entry name" value="D_amino_pept/lipop_sf"/>
</dbReference>
<dbReference type="AlphaFoldDB" id="A0A067Z547"/>
<feature type="domain" description="Beta-lactamase-related" evidence="5">
    <location>
        <begin position="25"/>
        <end position="329"/>
    </location>
</feature>
<protein>
    <recommendedName>
        <fullName evidence="4">D-aminopeptidase</fullName>
        <ecNumber evidence="4">3.4.11.19</ecNumber>
    </recommendedName>
</protein>
<keyword evidence="3 4" id="KW-0378">Hydrolase</keyword>
<dbReference type="KEGG" id="goy:GLS_c13250"/>
<dbReference type="GeneID" id="56905553"/>
<evidence type="ECO:0000313" key="7">
    <source>
        <dbReference type="EMBL" id="AHK71222.1"/>
    </source>
</evidence>
<organism evidence="7 8">
    <name type="scientific">Gluconobacter oxydans DSM 3504</name>
    <dbReference type="NCBI Taxonomy" id="1288313"/>
    <lineage>
        <taxon>Bacteria</taxon>
        <taxon>Pseudomonadati</taxon>
        <taxon>Pseudomonadota</taxon>
        <taxon>Alphaproteobacteria</taxon>
        <taxon>Acetobacterales</taxon>
        <taxon>Acetobacteraceae</taxon>
        <taxon>Gluconobacter</taxon>
    </lineage>
</organism>
<dbReference type="SUPFAM" id="SSF50886">
    <property type="entry name" value="D-aminopeptidase, middle and C-terminal domains"/>
    <property type="match status" value="1"/>
</dbReference>